<organism evidence="1">
    <name type="scientific">Brachypodium distachyon</name>
    <name type="common">Purple false brome</name>
    <name type="synonym">Trachynia distachya</name>
    <dbReference type="NCBI Taxonomy" id="15368"/>
    <lineage>
        <taxon>Eukaryota</taxon>
        <taxon>Viridiplantae</taxon>
        <taxon>Streptophyta</taxon>
        <taxon>Embryophyta</taxon>
        <taxon>Tracheophyta</taxon>
        <taxon>Spermatophyta</taxon>
        <taxon>Magnoliopsida</taxon>
        <taxon>Liliopsida</taxon>
        <taxon>Poales</taxon>
        <taxon>Poaceae</taxon>
        <taxon>BOP clade</taxon>
        <taxon>Pooideae</taxon>
        <taxon>Stipodae</taxon>
        <taxon>Brachypodieae</taxon>
        <taxon>Brachypodium</taxon>
    </lineage>
</organism>
<name>A0A2K2DR39_BRADI</name>
<dbReference type="Gramene" id="PNT76736">
    <property type="protein sequence ID" value="PNT76736"/>
    <property type="gene ID" value="BRADI_1g52545v3"/>
</dbReference>
<reference evidence="1 2" key="1">
    <citation type="journal article" date="2010" name="Nature">
        <title>Genome sequencing and analysis of the model grass Brachypodium distachyon.</title>
        <authorList>
            <consortium name="International Brachypodium Initiative"/>
        </authorList>
    </citation>
    <scope>NUCLEOTIDE SEQUENCE [LARGE SCALE GENOMIC DNA]</scope>
    <source>
        <strain evidence="1 2">Bd21</strain>
    </source>
</reference>
<keyword evidence="3" id="KW-1185">Reference proteome</keyword>
<accession>A0A2K2DR39</accession>
<dbReference type="AlphaFoldDB" id="A0A2K2DR39"/>
<gene>
    <name evidence="1" type="ORF">BRADI_1g52545v3</name>
</gene>
<evidence type="ECO:0000313" key="1">
    <source>
        <dbReference type="EMBL" id="PNT76736.1"/>
    </source>
</evidence>
<sequence>MRPPHVSILTISAHVFQEPTTPPAFPVCCRQAATAPTTANPLSTALLCRLTNSTVGHGICWPVVAPAGCRGFDPYTEKPELYQTDPSGTFSAC</sequence>
<reference evidence="1" key="2">
    <citation type="submission" date="2017-06" db="EMBL/GenBank/DDBJ databases">
        <title>WGS assembly of Brachypodium distachyon.</title>
        <authorList>
            <consortium name="The International Brachypodium Initiative"/>
            <person name="Lucas S."/>
            <person name="Harmon-Smith M."/>
            <person name="Lail K."/>
            <person name="Tice H."/>
            <person name="Grimwood J."/>
            <person name="Bruce D."/>
            <person name="Barry K."/>
            <person name="Shu S."/>
            <person name="Lindquist E."/>
            <person name="Wang M."/>
            <person name="Pitluck S."/>
            <person name="Vogel J.P."/>
            <person name="Garvin D.F."/>
            <person name="Mockler T.C."/>
            <person name="Schmutz J."/>
            <person name="Rokhsar D."/>
            <person name="Bevan M.W."/>
        </authorList>
    </citation>
    <scope>NUCLEOTIDE SEQUENCE</scope>
    <source>
        <strain evidence="1">Bd21</strain>
    </source>
</reference>
<evidence type="ECO:0000313" key="2">
    <source>
        <dbReference type="EnsemblPlants" id="PNT76736"/>
    </source>
</evidence>
<dbReference type="Proteomes" id="UP000008810">
    <property type="component" value="Chromosome 1"/>
</dbReference>
<evidence type="ECO:0000313" key="3">
    <source>
        <dbReference type="Proteomes" id="UP000008810"/>
    </source>
</evidence>
<proteinExistence type="predicted"/>
<dbReference type="InParanoid" id="A0A2K2DR39"/>
<dbReference type="EMBL" id="CM000880">
    <property type="protein sequence ID" value="PNT76736.1"/>
    <property type="molecule type" value="Genomic_DNA"/>
</dbReference>
<dbReference type="EnsemblPlants" id="PNT76736">
    <property type="protein sequence ID" value="PNT76736"/>
    <property type="gene ID" value="BRADI_1g52545v3"/>
</dbReference>
<protein>
    <submittedName>
        <fullName evidence="1 2">Uncharacterized protein</fullName>
    </submittedName>
</protein>
<reference evidence="2" key="3">
    <citation type="submission" date="2018-08" db="UniProtKB">
        <authorList>
            <consortium name="EnsemblPlants"/>
        </authorList>
    </citation>
    <scope>IDENTIFICATION</scope>
    <source>
        <strain evidence="2">cv. Bd21</strain>
    </source>
</reference>